<dbReference type="RefSeq" id="WP_178371851.1">
    <property type="nucleotide sequence ID" value="NZ_FQVB01000003.1"/>
</dbReference>
<evidence type="ECO:0000313" key="3">
    <source>
        <dbReference type="Proteomes" id="UP000184076"/>
    </source>
</evidence>
<keyword evidence="1" id="KW-0812">Transmembrane</keyword>
<sequence>MTKNTAIMCLGGGVFLFILGAVRLWNQGDWVLLILSILIIAFSTSSLLKIKNSE</sequence>
<dbReference type="STRING" id="1121391.SAMN02745206_00007"/>
<evidence type="ECO:0000256" key="1">
    <source>
        <dbReference type="SAM" id="Phobius"/>
    </source>
</evidence>
<name>A0A1M4S8E5_9BACT</name>
<dbReference type="EMBL" id="FQVB01000003">
    <property type="protein sequence ID" value="SHE28317.1"/>
    <property type="molecule type" value="Genomic_DNA"/>
</dbReference>
<proteinExistence type="predicted"/>
<keyword evidence="1" id="KW-1133">Transmembrane helix</keyword>
<evidence type="ECO:0000313" key="2">
    <source>
        <dbReference type="EMBL" id="SHE28317.1"/>
    </source>
</evidence>
<organism evidence="2 3">
    <name type="scientific">Desulfacinum infernum DSM 9756</name>
    <dbReference type="NCBI Taxonomy" id="1121391"/>
    <lineage>
        <taxon>Bacteria</taxon>
        <taxon>Pseudomonadati</taxon>
        <taxon>Thermodesulfobacteriota</taxon>
        <taxon>Syntrophobacteria</taxon>
        <taxon>Syntrophobacterales</taxon>
        <taxon>Syntrophobacteraceae</taxon>
        <taxon>Desulfacinum</taxon>
    </lineage>
</organism>
<protein>
    <submittedName>
        <fullName evidence="2">Uncharacterized protein</fullName>
    </submittedName>
</protein>
<keyword evidence="1" id="KW-0472">Membrane</keyword>
<keyword evidence="3" id="KW-1185">Reference proteome</keyword>
<dbReference type="Proteomes" id="UP000184076">
    <property type="component" value="Unassembled WGS sequence"/>
</dbReference>
<gene>
    <name evidence="2" type="ORF">SAMN02745206_00007</name>
</gene>
<accession>A0A1M4S8E5</accession>
<dbReference type="AlphaFoldDB" id="A0A1M4S8E5"/>
<reference evidence="3" key="1">
    <citation type="submission" date="2016-11" db="EMBL/GenBank/DDBJ databases">
        <authorList>
            <person name="Varghese N."/>
            <person name="Submissions S."/>
        </authorList>
    </citation>
    <scope>NUCLEOTIDE SEQUENCE [LARGE SCALE GENOMIC DNA]</scope>
    <source>
        <strain evidence="3">DSM 9756</strain>
    </source>
</reference>
<feature type="transmembrane region" description="Helical" evidence="1">
    <location>
        <begin position="7"/>
        <end position="24"/>
    </location>
</feature>
<feature type="transmembrane region" description="Helical" evidence="1">
    <location>
        <begin position="30"/>
        <end position="48"/>
    </location>
</feature>